<gene>
    <name evidence="5" type="primary">VA5_0</name>
    <name evidence="5" type="ORF">c7_g3_i3</name>
</gene>
<evidence type="ECO:0000256" key="1">
    <source>
        <dbReference type="ARBA" id="ARBA00004613"/>
    </source>
</evidence>
<comment type="subcellular location">
    <subcellularLocation>
        <location evidence="1">Secreted</location>
    </subcellularLocation>
</comment>
<dbReference type="Pfam" id="PF00188">
    <property type="entry name" value="CAP"/>
    <property type="match status" value="1"/>
</dbReference>
<dbReference type="SUPFAM" id="SSF55797">
    <property type="entry name" value="PR-1-like"/>
    <property type="match status" value="1"/>
</dbReference>
<dbReference type="InterPro" id="IPR014044">
    <property type="entry name" value="CAP_dom"/>
</dbReference>
<feature type="chain" id="PRO_5005522641" evidence="3">
    <location>
        <begin position="25"/>
        <end position="112"/>
    </location>
</feature>
<evidence type="ECO:0000313" key="5">
    <source>
        <dbReference type="EMBL" id="JAI44485.1"/>
    </source>
</evidence>
<evidence type="ECO:0000256" key="3">
    <source>
        <dbReference type="SAM" id="SignalP"/>
    </source>
</evidence>
<reference evidence="5" key="1">
    <citation type="submission" date="2015-06" db="EMBL/GenBank/DDBJ databases">
        <authorList>
            <person name="Hoefler B.C."/>
            <person name="Straight P.D."/>
        </authorList>
    </citation>
    <scope>NUCLEOTIDE SEQUENCE</scope>
</reference>
<dbReference type="AlphaFoldDB" id="A0A0K8W0V3"/>
<feature type="domain" description="SCP" evidence="4">
    <location>
        <begin position="37"/>
        <end position="110"/>
    </location>
</feature>
<keyword evidence="2" id="KW-0964">Secreted</keyword>
<evidence type="ECO:0000259" key="4">
    <source>
        <dbReference type="SMART" id="SM00198"/>
    </source>
</evidence>
<organism evidence="5">
    <name type="scientific">Bactrocera latifrons</name>
    <name type="common">Malaysian fruit fly</name>
    <name type="synonym">Chaetodacus latifrons</name>
    <dbReference type="NCBI Taxonomy" id="174628"/>
    <lineage>
        <taxon>Eukaryota</taxon>
        <taxon>Metazoa</taxon>
        <taxon>Ecdysozoa</taxon>
        <taxon>Arthropoda</taxon>
        <taxon>Hexapoda</taxon>
        <taxon>Insecta</taxon>
        <taxon>Pterygota</taxon>
        <taxon>Neoptera</taxon>
        <taxon>Endopterygota</taxon>
        <taxon>Diptera</taxon>
        <taxon>Brachycera</taxon>
        <taxon>Muscomorpha</taxon>
        <taxon>Tephritoidea</taxon>
        <taxon>Tephritidae</taxon>
        <taxon>Bactrocera</taxon>
        <taxon>Bactrocera</taxon>
    </lineage>
</organism>
<dbReference type="PROSITE" id="PS51257">
    <property type="entry name" value="PROKAR_LIPOPROTEIN"/>
    <property type="match status" value="1"/>
</dbReference>
<dbReference type="SMART" id="SM00198">
    <property type="entry name" value="SCP"/>
    <property type="match status" value="1"/>
</dbReference>
<dbReference type="EMBL" id="GDHF01007829">
    <property type="protein sequence ID" value="JAI44485.1"/>
    <property type="molecule type" value="Transcribed_RNA"/>
</dbReference>
<accession>A0A0K8W0V3</accession>
<keyword evidence="3" id="KW-0732">Signal</keyword>
<dbReference type="InterPro" id="IPR035940">
    <property type="entry name" value="CAP_sf"/>
</dbReference>
<dbReference type="Gene3D" id="3.40.33.10">
    <property type="entry name" value="CAP"/>
    <property type="match status" value="1"/>
</dbReference>
<proteinExistence type="predicted"/>
<feature type="signal peptide" evidence="3">
    <location>
        <begin position="1"/>
        <end position="24"/>
    </location>
</feature>
<dbReference type="OrthoDB" id="43654at2759"/>
<evidence type="ECO:0000256" key="2">
    <source>
        <dbReference type="ARBA" id="ARBA00022525"/>
    </source>
</evidence>
<dbReference type="CDD" id="cd05380">
    <property type="entry name" value="CAP_euk"/>
    <property type="match status" value="1"/>
</dbReference>
<name>A0A0K8W0V3_BACLA</name>
<protein>
    <submittedName>
        <fullName evidence="5">Venom allergen 5</fullName>
    </submittedName>
</protein>
<dbReference type="GO" id="GO:0005576">
    <property type="term" value="C:extracellular region"/>
    <property type="evidence" value="ECO:0007669"/>
    <property type="project" value="UniProtKB-SubCell"/>
</dbReference>
<sequence length="112" mass="12747">MEILPQKYLLHAALLLVSCSVALACRGQLLVSGLSNGEREIILHEHNKLRQLVATGRYPGQPGAENMREIVWDDELAARAQQWANNCEFRHDPLRTISKLLNTHFVCQHNKH</sequence>